<gene>
    <name evidence="1" type="ORF">SAMN04488542_10781</name>
</gene>
<proteinExistence type="predicted"/>
<protein>
    <submittedName>
        <fullName evidence="1">Uncharacterized protein</fullName>
    </submittedName>
</protein>
<dbReference type="AlphaFoldDB" id="A0A1G7JAD4"/>
<keyword evidence="2" id="KW-1185">Reference proteome</keyword>
<organism evidence="1 2">
    <name type="scientific">Fontibacillus panacisegetis</name>
    <dbReference type="NCBI Taxonomy" id="670482"/>
    <lineage>
        <taxon>Bacteria</taxon>
        <taxon>Bacillati</taxon>
        <taxon>Bacillota</taxon>
        <taxon>Bacilli</taxon>
        <taxon>Bacillales</taxon>
        <taxon>Paenibacillaceae</taxon>
        <taxon>Fontibacillus</taxon>
    </lineage>
</organism>
<name>A0A1G7JAD4_9BACL</name>
<evidence type="ECO:0000313" key="1">
    <source>
        <dbReference type="EMBL" id="SDF21865.1"/>
    </source>
</evidence>
<evidence type="ECO:0000313" key="2">
    <source>
        <dbReference type="Proteomes" id="UP000198972"/>
    </source>
</evidence>
<reference evidence="1 2" key="1">
    <citation type="submission" date="2016-10" db="EMBL/GenBank/DDBJ databases">
        <authorList>
            <person name="de Groot N.N."/>
        </authorList>
    </citation>
    <scope>NUCLEOTIDE SEQUENCE [LARGE SCALE GENOMIC DNA]</scope>
    <source>
        <strain evidence="1 2">DSM 28129</strain>
    </source>
</reference>
<accession>A0A1G7JAD4</accession>
<sequence>MTKNNIFKNMVLTNKMTNVMLNSGNRFLIMKIVDSEVRSTSSNMIIINLLISLLSNIFEGGELIKCKRLHLCKLAPNEHIVLKM</sequence>
<dbReference type="STRING" id="670482.SAMN04488542_10781"/>
<dbReference type="Proteomes" id="UP000198972">
    <property type="component" value="Unassembled WGS sequence"/>
</dbReference>
<dbReference type="EMBL" id="FNBG01000007">
    <property type="protein sequence ID" value="SDF21865.1"/>
    <property type="molecule type" value="Genomic_DNA"/>
</dbReference>